<sequence length="57" mass="6523">MKLVYKPFSNENKINIAVASKQSLLALIKIMKENNSFDTSKGKIFLVDNKHEEEVII</sequence>
<keyword evidence="2" id="KW-1185">Reference proteome</keyword>
<protein>
    <submittedName>
        <fullName evidence="1">Uncharacterized protein</fullName>
    </submittedName>
</protein>
<accession>A0ABN0EKI0</accession>
<dbReference type="EMBL" id="ADMB01000024">
    <property type="protein sequence ID" value="EHR38744.1"/>
    <property type="molecule type" value="Genomic_DNA"/>
</dbReference>
<evidence type="ECO:0000313" key="1">
    <source>
        <dbReference type="EMBL" id="EHR38744.1"/>
    </source>
</evidence>
<organism evidence="1 2">
    <name type="scientific">Megamonas funiformis YIT 11815</name>
    <dbReference type="NCBI Taxonomy" id="742816"/>
    <lineage>
        <taxon>Bacteria</taxon>
        <taxon>Bacillati</taxon>
        <taxon>Bacillota</taxon>
        <taxon>Negativicutes</taxon>
        <taxon>Selenomonadales</taxon>
        <taxon>Selenomonadaceae</taxon>
        <taxon>Megamonas</taxon>
    </lineage>
</organism>
<evidence type="ECO:0000313" key="2">
    <source>
        <dbReference type="Proteomes" id="UP000005963"/>
    </source>
</evidence>
<name>A0ABN0EKI0_9FIRM</name>
<reference evidence="1 2" key="1">
    <citation type="submission" date="2012-01" db="EMBL/GenBank/DDBJ databases">
        <title>The Genome Sequence of Megamonas funiformis YIT 11815.</title>
        <authorList>
            <consortium name="The Broad Institute Genome Sequencing Platform"/>
            <person name="Earl A."/>
            <person name="Ward D."/>
            <person name="Feldgarden M."/>
            <person name="Gevers D."/>
            <person name="Morotomi M."/>
            <person name="Young S.K."/>
            <person name="Zeng Q."/>
            <person name="Gargeya S."/>
            <person name="Fitzgerald M."/>
            <person name="Haas B."/>
            <person name="Abouelleil A."/>
            <person name="Alvarado L."/>
            <person name="Arachchi H.M."/>
            <person name="Berlin A."/>
            <person name="Chapman S.B."/>
            <person name="Gearin G."/>
            <person name="Goldberg J."/>
            <person name="Griggs A."/>
            <person name="Gujja S."/>
            <person name="Hansen M."/>
            <person name="Heiman D."/>
            <person name="Howarth C."/>
            <person name="Larimer J."/>
            <person name="Lui A."/>
            <person name="MacDonald P.J.P."/>
            <person name="McCowen C."/>
            <person name="Montmayeur A."/>
            <person name="Murphy C."/>
            <person name="Neiman D."/>
            <person name="Pearson M."/>
            <person name="Priest M."/>
            <person name="Roberts A."/>
            <person name="Saif S."/>
            <person name="Shea T."/>
            <person name="Sisk P."/>
            <person name="Stolte C."/>
            <person name="Sykes S."/>
            <person name="Wortman J."/>
            <person name="Nusbaum C."/>
            <person name="Birren B."/>
        </authorList>
    </citation>
    <scope>NUCLEOTIDE SEQUENCE [LARGE SCALE GENOMIC DNA]</scope>
    <source>
        <strain evidence="1 2">YIT 11815</strain>
    </source>
</reference>
<dbReference type="Proteomes" id="UP000005963">
    <property type="component" value="Unassembled WGS sequence"/>
</dbReference>
<comment type="caution">
    <text evidence="1">The sequence shown here is derived from an EMBL/GenBank/DDBJ whole genome shotgun (WGS) entry which is preliminary data.</text>
</comment>
<gene>
    <name evidence="1" type="ORF">HMPREF9454_00549</name>
</gene>
<proteinExistence type="predicted"/>